<dbReference type="GO" id="GO:0030261">
    <property type="term" value="P:chromosome condensation"/>
    <property type="evidence" value="ECO:0007669"/>
    <property type="project" value="InterPro"/>
</dbReference>
<evidence type="ECO:0000259" key="8">
    <source>
        <dbReference type="SMART" id="SM00968"/>
    </source>
</evidence>
<dbReference type="Gene3D" id="3.30.70.1620">
    <property type="match status" value="1"/>
</dbReference>
<reference evidence="9" key="1">
    <citation type="submission" date="2019-09" db="EMBL/GenBank/DDBJ databases">
        <title>Characterisation of the sponge microbiome using genome-centric metagenomics.</title>
        <authorList>
            <person name="Engelberts J.P."/>
            <person name="Robbins S.J."/>
            <person name="De Goeij J.M."/>
            <person name="Aranda M."/>
            <person name="Bell S.C."/>
            <person name="Webster N.S."/>
        </authorList>
    </citation>
    <scope>NUCLEOTIDE SEQUENCE</scope>
    <source>
        <strain evidence="9">SB0664_bin_27</strain>
    </source>
</reference>
<accession>A0A6B0YSE4</accession>
<name>A0A6B0YSE4_9CHLR</name>
<dbReference type="Gene3D" id="3.40.50.300">
    <property type="entry name" value="P-loop containing nucleotide triphosphate hydrolases"/>
    <property type="match status" value="2"/>
</dbReference>
<dbReference type="GO" id="GO:0006260">
    <property type="term" value="P:DNA replication"/>
    <property type="evidence" value="ECO:0007669"/>
    <property type="project" value="UniProtKB-UniRule"/>
</dbReference>
<keyword evidence="5 6" id="KW-0238">DNA-binding</keyword>
<dbReference type="InterPro" id="IPR036277">
    <property type="entry name" value="SMC_hinge_sf"/>
</dbReference>
<keyword evidence="2 6" id="KW-0547">Nucleotide-binding</keyword>
<dbReference type="EMBL" id="VXRG01000028">
    <property type="protein sequence ID" value="MXY92388.1"/>
    <property type="molecule type" value="Genomic_DNA"/>
</dbReference>
<evidence type="ECO:0000256" key="2">
    <source>
        <dbReference type="ARBA" id="ARBA00022741"/>
    </source>
</evidence>
<dbReference type="SUPFAM" id="SSF52540">
    <property type="entry name" value="P-loop containing nucleoside triphosphate hydrolases"/>
    <property type="match status" value="1"/>
</dbReference>
<feature type="domain" description="SMC hinge" evidence="8">
    <location>
        <begin position="524"/>
        <end position="638"/>
    </location>
</feature>
<feature type="coiled-coil region" evidence="6">
    <location>
        <begin position="263"/>
        <end position="389"/>
    </location>
</feature>
<feature type="coiled-coil region" evidence="6">
    <location>
        <begin position="747"/>
        <end position="809"/>
    </location>
</feature>
<dbReference type="SUPFAM" id="SSF57997">
    <property type="entry name" value="Tropomyosin"/>
    <property type="match status" value="1"/>
</dbReference>
<dbReference type="InterPro" id="IPR010935">
    <property type="entry name" value="SMC_hinge"/>
</dbReference>
<dbReference type="SUPFAM" id="SSF75553">
    <property type="entry name" value="Smc hinge domain"/>
    <property type="match status" value="1"/>
</dbReference>
<comment type="domain">
    <text evidence="6">Contains large globular domains required for ATP hydrolysis at each terminus and a third globular domain forming a flexible hinge near the middle of the molecule. These domains are separated by coiled-coil structures.</text>
</comment>
<dbReference type="GO" id="GO:0005524">
    <property type="term" value="F:ATP binding"/>
    <property type="evidence" value="ECO:0007669"/>
    <property type="project" value="UniProtKB-UniRule"/>
</dbReference>
<organism evidence="9">
    <name type="scientific">Caldilineaceae bacterium SB0664_bin_27</name>
    <dbReference type="NCBI Taxonomy" id="2605260"/>
    <lineage>
        <taxon>Bacteria</taxon>
        <taxon>Bacillati</taxon>
        <taxon>Chloroflexota</taxon>
        <taxon>Caldilineae</taxon>
        <taxon>Caldilineales</taxon>
        <taxon>Caldilineaceae</taxon>
    </lineage>
</organism>
<comment type="caution">
    <text evidence="9">The sequence shown here is derived from an EMBL/GenBank/DDBJ whole genome shotgun (WGS) entry which is preliminary data.</text>
</comment>
<dbReference type="Pfam" id="PF02463">
    <property type="entry name" value="SMC_N"/>
    <property type="match status" value="1"/>
</dbReference>
<evidence type="ECO:0000256" key="6">
    <source>
        <dbReference type="HAMAP-Rule" id="MF_01894"/>
    </source>
</evidence>
<keyword evidence="3 6" id="KW-0067">ATP-binding</keyword>
<keyword evidence="1 6" id="KW-0963">Cytoplasm</keyword>
<proteinExistence type="inferred from homology"/>
<evidence type="ECO:0000313" key="9">
    <source>
        <dbReference type="EMBL" id="MXY92388.1"/>
    </source>
</evidence>
<sequence>MLRIKSVTLKGFKTFAQQTEFTFGSGVTAIVGPNGCGKSNVADAIRWCLGEQSFGLLRSKKTVDVIFSGSESKARQGMAAVSIILDNEAGELNIDFSEVEITRRAYRDGDNEYLINGQKVRLQDITQLLGPSGLGRRAYAVIGQGLIDRVLSLRPEERRVLFEEAAGITGYQQKRHAALRRLEATQLNLDRVRDVLTELSPRLSSLKRQADRALERVQIETDLKELLQVWYGFQWHQTINELTQTGQKAERDRLSTHSRREKLDEVRARLDDLRLRQARLRAEQGERNQMSEERHRRTAEVIRRLAVSRERLKQVEARQDDLKAECSRLHSDRRVVQQRLEELLVELEQVQGRRDNCQQSLDRLQLQLAAREEERNAAQERRREAAAAARSAESHFAELRSRLGQVDERRTALKGRLAHTQNDIRQRDEAAKRAADDLTALEAEQAGLTSEVDRVNTEIQALTDSVEIAIVELRKVEEEGNGDKREVERLQTRLDMLRPVRREGTVYASAVRSILEASEQGRLQGILGTVASRIQVPAQLERAIEVALGAALQNVIAETWRDARGAIEFLTSAGAGRATFLPLDRLRSRGQIPAPSSNGILGNAARSVQFDSEVSPAIHHLLQRVWIAKDLEAARHALDEHSGHSRNGRRPNDLASNYVALPTVVTLDGEIIRPGGAVTGGNDGSRQRRSVLAWEREARELPAELDRAKSKSRLSKEKTRATRLEVEGKTGKRADLEKQRQDFLRDVQRRQAALERARIHAARAEQEAAWHLKGLDQTTAELATLDRKEEQLRAALNESAVKLSEARERATLTERAAQTGTDGMLRELADLRAEAAVAQETLKNRRAHEADQRRTLIRIDSELRSQSDRQSELVEEEERLRCDISRASAEESELVSEGDAHQQWVAESESELGRLDRNLARAEEEERSGQQVVSQTESDWNASRLALQRTEDRLQNLRREIRQDFGLAEMEEAAGLAYQPPLPLQALVAQLPVVQELPAGLKDDVRETRARVRRLSNVNPEAPQEYEEVAGRFCFLQTQSDDLERAALDLQHVISELDNRMEGDLRRTFGAVSTEFESFFKLLLQGGTAQLSLTEPADVLNSGVEIFARLPGKRTQSLDLLSGGERSLTACALVFAILRVSPTPFCVLDEVDATLDEANVDRLRAAMDLLRERTQFIVITHNRRTLEIAGGIFGITMGDDGVSRVISLRLEKDELQPAEVDERGLEAAVAM</sequence>
<dbReference type="Gene3D" id="1.20.1060.20">
    <property type="match status" value="1"/>
</dbReference>
<keyword evidence="4 6" id="KW-0175">Coiled coil</keyword>
<dbReference type="AlphaFoldDB" id="A0A6B0YSE4"/>
<dbReference type="HAMAP" id="MF_01894">
    <property type="entry name" value="Smc_prok"/>
    <property type="match status" value="1"/>
</dbReference>
<dbReference type="GO" id="GO:0005737">
    <property type="term" value="C:cytoplasm"/>
    <property type="evidence" value="ECO:0007669"/>
    <property type="project" value="UniProtKB-SubCell"/>
</dbReference>
<comment type="function">
    <text evidence="6">Required for chromosome condensation and partitioning.</text>
</comment>
<feature type="binding site" evidence="6">
    <location>
        <begin position="33"/>
        <end position="40"/>
    </location>
    <ligand>
        <name>ATP</name>
        <dbReference type="ChEBI" id="CHEBI:30616"/>
    </ligand>
</feature>
<comment type="subunit">
    <text evidence="6">Homodimer.</text>
</comment>
<comment type="similarity">
    <text evidence="6">Belongs to the SMC family.</text>
</comment>
<feature type="coiled-coil region" evidence="6">
    <location>
        <begin position="905"/>
        <end position="967"/>
    </location>
</feature>
<dbReference type="GO" id="GO:0003677">
    <property type="term" value="F:DNA binding"/>
    <property type="evidence" value="ECO:0007669"/>
    <property type="project" value="UniProtKB-UniRule"/>
</dbReference>
<dbReference type="GO" id="GO:0005694">
    <property type="term" value="C:chromosome"/>
    <property type="evidence" value="ECO:0007669"/>
    <property type="project" value="InterPro"/>
</dbReference>
<gene>
    <name evidence="6 9" type="primary">smc</name>
    <name evidence="9" type="ORF">F4Y42_02960</name>
</gene>
<dbReference type="PIRSF" id="PIRSF005719">
    <property type="entry name" value="SMC"/>
    <property type="match status" value="1"/>
</dbReference>
<dbReference type="InterPro" id="IPR011890">
    <property type="entry name" value="SMC_prok"/>
</dbReference>
<dbReference type="GO" id="GO:0016887">
    <property type="term" value="F:ATP hydrolysis activity"/>
    <property type="evidence" value="ECO:0007669"/>
    <property type="project" value="InterPro"/>
</dbReference>
<feature type="region of interest" description="Disordered" evidence="7">
    <location>
        <begin position="709"/>
        <end position="731"/>
    </location>
</feature>
<dbReference type="GO" id="GO:0007059">
    <property type="term" value="P:chromosome segregation"/>
    <property type="evidence" value="ECO:0007669"/>
    <property type="project" value="UniProtKB-UniRule"/>
</dbReference>
<dbReference type="InterPro" id="IPR024704">
    <property type="entry name" value="SMC"/>
</dbReference>
<feature type="coiled-coil region" evidence="6">
    <location>
        <begin position="424"/>
        <end position="493"/>
    </location>
</feature>
<evidence type="ECO:0000256" key="1">
    <source>
        <dbReference type="ARBA" id="ARBA00022490"/>
    </source>
</evidence>
<comment type="subcellular location">
    <subcellularLocation>
        <location evidence="6">Cytoplasm</location>
    </subcellularLocation>
</comment>
<evidence type="ECO:0000256" key="5">
    <source>
        <dbReference type="ARBA" id="ARBA00023125"/>
    </source>
</evidence>
<evidence type="ECO:0000256" key="7">
    <source>
        <dbReference type="SAM" id="MobiDB-lite"/>
    </source>
</evidence>
<dbReference type="InterPro" id="IPR003395">
    <property type="entry name" value="RecF/RecN/SMC_N"/>
</dbReference>
<dbReference type="SMART" id="SM00968">
    <property type="entry name" value="SMC_hinge"/>
    <property type="match status" value="1"/>
</dbReference>
<dbReference type="NCBIfam" id="TIGR02168">
    <property type="entry name" value="SMC_prok_B"/>
    <property type="match status" value="1"/>
</dbReference>
<evidence type="ECO:0000256" key="4">
    <source>
        <dbReference type="ARBA" id="ARBA00023054"/>
    </source>
</evidence>
<dbReference type="PANTHER" id="PTHR43977">
    <property type="entry name" value="STRUCTURAL MAINTENANCE OF CHROMOSOMES PROTEIN 3"/>
    <property type="match status" value="1"/>
</dbReference>
<protein>
    <recommendedName>
        <fullName evidence="6">Chromosome partition protein Smc</fullName>
    </recommendedName>
</protein>
<dbReference type="Pfam" id="PF06470">
    <property type="entry name" value="SMC_hinge"/>
    <property type="match status" value="1"/>
</dbReference>
<evidence type="ECO:0000256" key="3">
    <source>
        <dbReference type="ARBA" id="ARBA00022840"/>
    </source>
</evidence>
<dbReference type="InterPro" id="IPR027417">
    <property type="entry name" value="P-loop_NTPase"/>
</dbReference>
<dbReference type="GO" id="GO:0007062">
    <property type="term" value="P:sister chromatid cohesion"/>
    <property type="evidence" value="ECO:0007669"/>
    <property type="project" value="InterPro"/>
</dbReference>